<dbReference type="InterPro" id="IPR000682">
    <property type="entry name" value="PCMT"/>
</dbReference>
<dbReference type="CDD" id="cd02440">
    <property type="entry name" value="AdoMet_MTases"/>
    <property type="match status" value="1"/>
</dbReference>
<reference evidence="12" key="2">
    <citation type="submission" date="2021-04" db="EMBL/GenBank/DDBJ databases">
        <authorList>
            <person name="Gilroy R."/>
        </authorList>
    </citation>
    <scope>NUCLEOTIDE SEQUENCE</scope>
    <source>
        <strain evidence="12">ChiGjej1B1-98</strain>
    </source>
</reference>
<evidence type="ECO:0000256" key="3">
    <source>
        <dbReference type="ARBA" id="ARBA00011890"/>
    </source>
</evidence>
<gene>
    <name evidence="12" type="ORF">H9830_07930</name>
</gene>
<dbReference type="GO" id="GO:0032259">
    <property type="term" value="P:methylation"/>
    <property type="evidence" value="ECO:0007669"/>
    <property type="project" value="UniProtKB-KW"/>
</dbReference>
<name>A0A9D1YUR3_9MICO</name>
<evidence type="ECO:0000256" key="9">
    <source>
        <dbReference type="ARBA" id="ARBA00030757"/>
    </source>
</evidence>
<evidence type="ECO:0000256" key="11">
    <source>
        <dbReference type="ARBA" id="ARBA00031350"/>
    </source>
</evidence>
<evidence type="ECO:0000313" key="12">
    <source>
        <dbReference type="EMBL" id="HIY66189.1"/>
    </source>
</evidence>
<evidence type="ECO:0000256" key="1">
    <source>
        <dbReference type="ARBA" id="ARBA00004496"/>
    </source>
</evidence>
<evidence type="ECO:0000256" key="5">
    <source>
        <dbReference type="ARBA" id="ARBA00022490"/>
    </source>
</evidence>
<accession>A0A9D1YUR3</accession>
<evidence type="ECO:0000313" key="13">
    <source>
        <dbReference type="Proteomes" id="UP000824005"/>
    </source>
</evidence>
<comment type="subcellular location">
    <subcellularLocation>
        <location evidence="1">Cytoplasm</location>
    </subcellularLocation>
</comment>
<comment type="caution">
    <text evidence="12">The sequence shown here is derived from an EMBL/GenBank/DDBJ whole genome shotgun (WGS) entry which is preliminary data.</text>
</comment>
<keyword evidence="6 12" id="KW-0489">Methyltransferase</keyword>
<dbReference type="PANTHER" id="PTHR11579:SF0">
    <property type="entry name" value="PROTEIN-L-ISOASPARTATE(D-ASPARTATE) O-METHYLTRANSFERASE"/>
    <property type="match status" value="1"/>
</dbReference>
<dbReference type="GO" id="GO:0004719">
    <property type="term" value="F:protein-L-isoaspartate (D-aspartate) O-methyltransferase activity"/>
    <property type="evidence" value="ECO:0007669"/>
    <property type="project" value="UniProtKB-EC"/>
</dbReference>
<evidence type="ECO:0000256" key="10">
    <source>
        <dbReference type="ARBA" id="ARBA00031323"/>
    </source>
</evidence>
<evidence type="ECO:0000256" key="6">
    <source>
        <dbReference type="ARBA" id="ARBA00022603"/>
    </source>
</evidence>
<dbReference type="EMBL" id="DXDC01000232">
    <property type="protein sequence ID" value="HIY66189.1"/>
    <property type="molecule type" value="Genomic_DNA"/>
</dbReference>
<dbReference type="GO" id="GO:0005737">
    <property type="term" value="C:cytoplasm"/>
    <property type="evidence" value="ECO:0007669"/>
    <property type="project" value="UniProtKB-SubCell"/>
</dbReference>
<dbReference type="EC" id="2.1.1.77" evidence="3"/>
<dbReference type="Pfam" id="PF01135">
    <property type="entry name" value="PCMT"/>
    <property type="match status" value="1"/>
</dbReference>
<sequence>MNETDQTPYERVVAAMRAVPRADFLPSKMRKLAEIDAPLPIGDDQTNSQPSTVEIMLQLLDVRTGHRVLDVGAGSGWTTAILTHLVGEEGRVLGVERQARLIPPARTALDKHASGRASIVRALPRTLGVPEEAPFDRILVSAEALRVPDSLVDQLADDGVMVIPVDGIMHRVQRHGEETRVSRHGLFRFVPLIEP</sequence>
<keyword evidence="8" id="KW-0949">S-adenosyl-L-methionine</keyword>
<dbReference type="AlphaFoldDB" id="A0A9D1YUR3"/>
<dbReference type="InterPro" id="IPR029063">
    <property type="entry name" value="SAM-dependent_MTases_sf"/>
</dbReference>
<evidence type="ECO:0000256" key="2">
    <source>
        <dbReference type="ARBA" id="ARBA00005369"/>
    </source>
</evidence>
<reference evidence="12" key="1">
    <citation type="journal article" date="2021" name="PeerJ">
        <title>Extensive microbial diversity within the chicken gut microbiome revealed by metagenomics and culture.</title>
        <authorList>
            <person name="Gilroy R."/>
            <person name="Ravi A."/>
            <person name="Getino M."/>
            <person name="Pursley I."/>
            <person name="Horton D.L."/>
            <person name="Alikhan N.F."/>
            <person name="Baker D."/>
            <person name="Gharbi K."/>
            <person name="Hall N."/>
            <person name="Watson M."/>
            <person name="Adriaenssens E.M."/>
            <person name="Foster-Nyarko E."/>
            <person name="Jarju S."/>
            <person name="Secka A."/>
            <person name="Antonio M."/>
            <person name="Oren A."/>
            <person name="Chaudhuri R.R."/>
            <person name="La Ragione R."/>
            <person name="Hildebrand F."/>
            <person name="Pallen M.J."/>
        </authorList>
    </citation>
    <scope>NUCLEOTIDE SEQUENCE</scope>
    <source>
        <strain evidence="12">ChiGjej1B1-98</strain>
    </source>
</reference>
<dbReference type="SUPFAM" id="SSF53335">
    <property type="entry name" value="S-adenosyl-L-methionine-dependent methyltransferases"/>
    <property type="match status" value="1"/>
</dbReference>
<proteinExistence type="inferred from homology"/>
<comment type="similarity">
    <text evidence="2">Belongs to the methyltransferase superfamily. L-isoaspartyl/D-aspartyl protein methyltransferase family.</text>
</comment>
<keyword evidence="5" id="KW-0963">Cytoplasm</keyword>
<evidence type="ECO:0000256" key="8">
    <source>
        <dbReference type="ARBA" id="ARBA00022691"/>
    </source>
</evidence>
<dbReference type="Proteomes" id="UP000824005">
    <property type="component" value="Unassembled WGS sequence"/>
</dbReference>
<keyword evidence="7" id="KW-0808">Transferase</keyword>
<organism evidence="12 13">
    <name type="scientific">Candidatus Agrococcus pullicola</name>
    <dbReference type="NCBI Taxonomy" id="2838429"/>
    <lineage>
        <taxon>Bacteria</taxon>
        <taxon>Bacillati</taxon>
        <taxon>Actinomycetota</taxon>
        <taxon>Actinomycetes</taxon>
        <taxon>Micrococcales</taxon>
        <taxon>Microbacteriaceae</taxon>
        <taxon>Agrococcus</taxon>
    </lineage>
</organism>
<protein>
    <recommendedName>
        <fullName evidence="4">Protein-L-isoaspartate O-methyltransferase</fullName>
        <ecNumber evidence="3">2.1.1.77</ecNumber>
    </recommendedName>
    <alternativeName>
        <fullName evidence="11">L-isoaspartyl protein carboxyl methyltransferase</fullName>
    </alternativeName>
    <alternativeName>
        <fullName evidence="9">Protein L-isoaspartyl methyltransferase</fullName>
    </alternativeName>
    <alternativeName>
        <fullName evidence="10">Protein-beta-aspartate methyltransferase</fullName>
    </alternativeName>
</protein>
<evidence type="ECO:0000256" key="7">
    <source>
        <dbReference type="ARBA" id="ARBA00022679"/>
    </source>
</evidence>
<evidence type="ECO:0000256" key="4">
    <source>
        <dbReference type="ARBA" id="ARBA00013346"/>
    </source>
</evidence>
<dbReference type="Gene3D" id="3.40.50.150">
    <property type="entry name" value="Vaccinia Virus protein VP39"/>
    <property type="match status" value="1"/>
</dbReference>
<dbReference type="PANTHER" id="PTHR11579">
    <property type="entry name" value="PROTEIN-L-ISOASPARTATE O-METHYLTRANSFERASE"/>
    <property type="match status" value="1"/>
</dbReference>